<dbReference type="PANTHER" id="PTHR17985:SF8">
    <property type="entry name" value="TRANSPORT AND GOLGI ORGANIZATION PROTEIN 2 HOMOLOG"/>
    <property type="match status" value="1"/>
</dbReference>
<evidence type="ECO:0000313" key="2">
    <source>
        <dbReference type="Proteomes" id="UP000528457"/>
    </source>
</evidence>
<dbReference type="RefSeq" id="WP_166851254.1">
    <property type="nucleotide sequence ID" value="NZ_JAAONY010000001.1"/>
</dbReference>
<dbReference type="AlphaFoldDB" id="A0A7X0JQT2"/>
<accession>A0A7X0JQT2</accession>
<organism evidence="1 2">
    <name type="scientific">Pseudoteredinibacter isoporae</name>
    <dbReference type="NCBI Taxonomy" id="570281"/>
    <lineage>
        <taxon>Bacteria</taxon>
        <taxon>Pseudomonadati</taxon>
        <taxon>Pseudomonadota</taxon>
        <taxon>Gammaproteobacteria</taxon>
        <taxon>Cellvibrionales</taxon>
        <taxon>Cellvibrionaceae</taxon>
        <taxon>Pseudoteredinibacter</taxon>
    </lineage>
</organism>
<dbReference type="InterPro" id="IPR008551">
    <property type="entry name" value="TANGO2"/>
</dbReference>
<dbReference type="PANTHER" id="PTHR17985">
    <property type="entry name" value="SER/THR-RICH PROTEIN T10 IN DGCR REGION"/>
    <property type="match status" value="1"/>
</dbReference>
<comment type="caution">
    <text evidence="1">The sequence shown here is derived from an EMBL/GenBank/DDBJ whole genome shotgun (WGS) entry which is preliminary data.</text>
</comment>
<reference evidence="1 2" key="1">
    <citation type="submission" date="2020-08" db="EMBL/GenBank/DDBJ databases">
        <title>Genomic Encyclopedia of Type Strains, Phase IV (KMG-IV): sequencing the most valuable type-strain genomes for metagenomic binning, comparative biology and taxonomic classification.</title>
        <authorList>
            <person name="Goeker M."/>
        </authorList>
    </citation>
    <scope>NUCLEOTIDE SEQUENCE [LARGE SCALE GENOMIC DNA]</scope>
    <source>
        <strain evidence="1 2">DSM 22368</strain>
    </source>
</reference>
<proteinExistence type="predicted"/>
<dbReference type="EMBL" id="JACHHT010000001">
    <property type="protein sequence ID" value="MBB6520447.1"/>
    <property type="molecule type" value="Genomic_DNA"/>
</dbReference>
<name>A0A7X0JQT2_9GAMM</name>
<dbReference type="Proteomes" id="UP000528457">
    <property type="component" value="Unassembled WGS sequence"/>
</dbReference>
<dbReference type="InParanoid" id="A0A7X0JQT2"/>
<gene>
    <name evidence="1" type="ORF">HNR48_000725</name>
</gene>
<keyword evidence="2" id="KW-1185">Reference proteome</keyword>
<dbReference type="Pfam" id="PF05742">
    <property type="entry name" value="TANGO2"/>
    <property type="match status" value="1"/>
</dbReference>
<protein>
    <submittedName>
        <fullName evidence="1">Uncharacterized protein with NRDE domain</fullName>
    </submittedName>
</protein>
<evidence type="ECO:0000313" key="1">
    <source>
        <dbReference type="EMBL" id="MBB6520447.1"/>
    </source>
</evidence>
<sequence length="251" mass="28454">MCLILFRFDPSCEHALIAAANRDEAYDRPTARADYWNEQPGILAGRDLEAGGSWLGLNQSGRFAALTNYREGRAAPHQGPSRGQLVSDFLSTELSPEDYLNQLERNGQQYAGFNLLVGNARELWHFSNRSPGPQQLAPGYYALSNGQFDAPWPKALHGKAQLQACIEQGAEEEHLRRILLNEQVFKDGLPDTGVGEELERLLSPLFIRSSHYGTRSSSLVYLGKEQFDFYEYNYPYGELGQPDRRHFQHRF</sequence>